<feature type="domain" description="Solute-binding protein family 5" evidence="5">
    <location>
        <begin position="79"/>
        <end position="438"/>
    </location>
</feature>
<dbReference type="GO" id="GO:0015833">
    <property type="term" value="P:peptide transport"/>
    <property type="evidence" value="ECO:0007669"/>
    <property type="project" value="TreeGrafter"/>
</dbReference>
<dbReference type="Gene3D" id="3.40.190.10">
    <property type="entry name" value="Periplasmic binding protein-like II"/>
    <property type="match status" value="1"/>
</dbReference>
<dbReference type="CDD" id="cd08518">
    <property type="entry name" value="PBP2_NikA_DppA_OppA_like_19"/>
    <property type="match status" value="1"/>
</dbReference>
<dbReference type="HOGENOM" id="CLU_017028_8_5_9"/>
<accession>N9WK71</accession>
<dbReference type="PROSITE" id="PS51257">
    <property type="entry name" value="PROKAR_LIPOPROTEIN"/>
    <property type="match status" value="1"/>
</dbReference>
<feature type="chain" id="PRO_5038681909" description="Solute-binding protein family 5 domain-containing protein" evidence="4">
    <location>
        <begin position="22"/>
        <end position="522"/>
    </location>
</feature>
<dbReference type="PANTHER" id="PTHR30290">
    <property type="entry name" value="PERIPLASMIC BINDING COMPONENT OF ABC TRANSPORTER"/>
    <property type="match status" value="1"/>
</dbReference>
<evidence type="ECO:0000256" key="3">
    <source>
        <dbReference type="ARBA" id="ARBA00022729"/>
    </source>
</evidence>
<feature type="signal peptide" evidence="4">
    <location>
        <begin position="1"/>
        <end position="21"/>
    </location>
</feature>
<dbReference type="Pfam" id="PF00496">
    <property type="entry name" value="SBP_bac_5"/>
    <property type="match status" value="1"/>
</dbReference>
<proteinExistence type="inferred from homology"/>
<dbReference type="InterPro" id="IPR000914">
    <property type="entry name" value="SBP_5_dom"/>
</dbReference>
<evidence type="ECO:0000259" key="5">
    <source>
        <dbReference type="Pfam" id="PF00496"/>
    </source>
</evidence>
<evidence type="ECO:0000256" key="1">
    <source>
        <dbReference type="ARBA" id="ARBA00005695"/>
    </source>
</evidence>
<reference evidence="6 7" key="1">
    <citation type="submission" date="2013-01" db="EMBL/GenBank/DDBJ databases">
        <title>The Genome Sequence of Clostridium colicanis 209318.</title>
        <authorList>
            <consortium name="The Broad Institute Genome Sequencing Platform"/>
            <person name="Earl A."/>
            <person name="Ward D."/>
            <person name="Feldgarden M."/>
            <person name="Gevers D."/>
            <person name="Courvalin P."/>
            <person name="Lambert T."/>
            <person name="Walker B."/>
            <person name="Young S.K."/>
            <person name="Zeng Q."/>
            <person name="Gargeya S."/>
            <person name="Fitzgerald M."/>
            <person name="Haas B."/>
            <person name="Abouelleil A."/>
            <person name="Alvarado L."/>
            <person name="Arachchi H.M."/>
            <person name="Berlin A.M."/>
            <person name="Chapman S.B."/>
            <person name="Dewar J."/>
            <person name="Goldberg J."/>
            <person name="Griggs A."/>
            <person name="Gujja S."/>
            <person name="Hansen M."/>
            <person name="Howarth C."/>
            <person name="Imamovic A."/>
            <person name="Larimer J."/>
            <person name="McCowan C."/>
            <person name="Murphy C."/>
            <person name="Neiman D."/>
            <person name="Pearson M."/>
            <person name="Priest M."/>
            <person name="Roberts A."/>
            <person name="Saif S."/>
            <person name="Shea T."/>
            <person name="Sisk P."/>
            <person name="Sykes S."/>
            <person name="Wortman J."/>
            <person name="Nusbaum C."/>
            <person name="Birren B."/>
        </authorList>
    </citation>
    <scope>NUCLEOTIDE SEQUENCE [LARGE SCALE GENOMIC DNA]</scope>
    <source>
        <strain evidence="6 7">209318</strain>
    </source>
</reference>
<dbReference type="Proteomes" id="UP000013097">
    <property type="component" value="Unassembled WGS sequence"/>
</dbReference>
<gene>
    <name evidence="6" type="ORF">HMPREF1092_00441</name>
</gene>
<dbReference type="PANTHER" id="PTHR30290:SF9">
    <property type="entry name" value="OLIGOPEPTIDE-BINDING PROTEIN APPA"/>
    <property type="match status" value="1"/>
</dbReference>
<evidence type="ECO:0000256" key="4">
    <source>
        <dbReference type="SAM" id="SignalP"/>
    </source>
</evidence>
<dbReference type="SUPFAM" id="SSF53850">
    <property type="entry name" value="Periplasmic binding protein-like II"/>
    <property type="match status" value="1"/>
</dbReference>
<dbReference type="PATRIC" id="fig|999411.4.peg.426"/>
<dbReference type="Gene3D" id="3.90.76.10">
    <property type="entry name" value="Dipeptide-binding Protein, Domain 1"/>
    <property type="match status" value="1"/>
</dbReference>
<keyword evidence="2" id="KW-0813">Transport</keyword>
<organism evidence="6 7">
    <name type="scientific">Clostridium thermobutyricum</name>
    <dbReference type="NCBI Taxonomy" id="29372"/>
    <lineage>
        <taxon>Bacteria</taxon>
        <taxon>Bacillati</taxon>
        <taxon>Bacillota</taxon>
        <taxon>Clostridia</taxon>
        <taxon>Eubacteriales</taxon>
        <taxon>Clostridiaceae</taxon>
        <taxon>Clostridium</taxon>
    </lineage>
</organism>
<name>N9WK71_9CLOT</name>
<dbReference type="EMBL" id="AGYT01000007">
    <property type="protein sequence ID" value="ENZ03255.1"/>
    <property type="molecule type" value="Genomic_DNA"/>
</dbReference>
<dbReference type="RefSeq" id="WP_002596945.1">
    <property type="nucleotide sequence ID" value="NZ_KB850956.1"/>
</dbReference>
<evidence type="ECO:0000313" key="7">
    <source>
        <dbReference type="Proteomes" id="UP000013097"/>
    </source>
</evidence>
<comment type="similarity">
    <text evidence="1">Belongs to the bacterial solute-binding protein 5 family.</text>
</comment>
<dbReference type="eggNOG" id="COG0747">
    <property type="taxonomic scope" value="Bacteria"/>
</dbReference>
<dbReference type="AlphaFoldDB" id="N9WK71"/>
<dbReference type="Gene3D" id="3.10.105.10">
    <property type="entry name" value="Dipeptide-binding Protein, Domain 3"/>
    <property type="match status" value="1"/>
</dbReference>
<dbReference type="GO" id="GO:1904680">
    <property type="term" value="F:peptide transmembrane transporter activity"/>
    <property type="evidence" value="ECO:0007669"/>
    <property type="project" value="TreeGrafter"/>
</dbReference>
<dbReference type="InterPro" id="IPR030678">
    <property type="entry name" value="Peptide/Ni-bd"/>
</dbReference>
<dbReference type="InterPro" id="IPR039424">
    <property type="entry name" value="SBP_5"/>
</dbReference>
<protein>
    <recommendedName>
        <fullName evidence="5">Solute-binding protein family 5 domain-containing protein</fullName>
    </recommendedName>
</protein>
<keyword evidence="3 4" id="KW-0732">Signal</keyword>
<dbReference type="GO" id="GO:0042597">
    <property type="term" value="C:periplasmic space"/>
    <property type="evidence" value="ECO:0007669"/>
    <property type="project" value="UniProtKB-ARBA"/>
</dbReference>
<evidence type="ECO:0000313" key="6">
    <source>
        <dbReference type="EMBL" id="ENZ03255.1"/>
    </source>
</evidence>
<dbReference type="PIRSF" id="PIRSF002741">
    <property type="entry name" value="MppA"/>
    <property type="match status" value="1"/>
</dbReference>
<dbReference type="GO" id="GO:0043190">
    <property type="term" value="C:ATP-binding cassette (ABC) transporter complex"/>
    <property type="evidence" value="ECO:0007669"/>
    <property type="project" value="InterPro"/>
</dbReference>
<comment type="caution">
    <text evidence="6">The sequence shown here is derived from an EMBL/GenBank/DDBJ whole genome shotgun (WGS) entry which is preliminary data.</text>
</comment>
<sequence>MRFKKLAAVLLAASIITGVFVSCGGAKESGEKTGVTQENKNTLVYASSDYTSINPVLFEHGEINTLIFDGLTEHDKDNKITPGLAEKWEWNEKDKTYRFHLRKDVKWHDGEKFDANDVKFTIQAIKDPKNSSEIASNYDEIKEVKIIDDYTVDIILSEPNVAILDYLTVGIVPEHILKDKNMIESEFNKMPIGTGPYKLEKWDVGQSITLVENKEYFKVDPNIEKIVFKIVDDSKAKVMQLKSGEVDLAQVTPKDIELFKGDEKFQTLELSTADYRGILYNFGGGFFKDNKDLANALSYAIDRKGILDSVLLGKGEVAYSPIQRGDYNNPKMNKLEYDPGKAKEEIEKLGWKMGSDKIYEKDGKKLEFEIVCPQGDQVRIDMANICAQNLKAIGVNAKVSVKAEIDWDNQDTYLIGWGSPFDPDDHTYKVFGTDQNSNYSGYSNKEVDRILKEARNTEDDNKRKELYKEFQEAISKDMPYTFIAYLDAIFVGDSNIKGISKDTVLGHHGAGLLWNVEEWTIE</sequence>
<evidence type="ECO:0000256" key="2">
    <source>
        <dbReference type="ARBA" id="ARBA00022448"/>
    </source>
</evidence>
<keyword evidence="7" id="KW-1185">Reference proteome</keyword>